<evidence type="ECO:0000256" key="4">
    <source>
        <dbReference type="ARBA" id="ARBA00023136"/>
    </source>
</evidence>
<evidence type="ECO:0000313" key="9">
    <source>
        <dbReference type="Proteomes" id="UP000321523"/>
    </source>
</evidence>
<dbReference type="GO" id="GO:1990281">
    <property type="term" value="C:efflux pump complex"/>
    <property type="evidence" value="ECO:0007669"/>
    <property type="project" value="TreeGrafter"/>
</dbReference>
<reference evidence="8 9" key="1">
    <citation type="submission" date="2019-07" db="EMBL/GenBank/DDBJ databases">
        <title>Whole genome shotgun sequence of Skermanella aerolata NBRC 106429.</title>
        <authorList>
            <person name="Hosoyama A."/>
            <person name="Uohara A."/>
            <person name="Ohji S."/>
            <person name="Ichikawa N."/>
        </authorList>
    </citation>
    <scope>NUCLEOTIDE SEQUENCE [LARGE SCALE GENOMIC DNA]</scope>
    <source>
        <strain evidence="8 9">NBRC 106429</strain>
    </source>
</reference>
<dbReference type="GO" id="GO:0015562">
    <property type="term" value="F:efflux transmembrane transporter activity"/>
    <property type="evidence" value="ECO:0007669"/>
    <property type="project" value="InterPro"/>
</dbReference>
<dbReference type="EMBL" id="BJYZ01000005">
    <property type="protein sequence ID" value="GEO37201.1"/>
    <property type="molecule type" value="Genomic_DNA"/>
</dbReference>
<evidence type="ECO:0000256" key="5">
    <source>
        <dbReference type="ARBA" id="ARBA00023237"/>
    </source>
</evidence>
<evidence type="ECO:0000256" key="1">
    <source>
        <dbReference type="ARBA" id="ARBA00004442"/>
    </source>
</evidence>
<keyword evidence="4" id="KW-0472">Membrane</keyword>
<protein>
    <recommendedName>
        <fullName evidence="10">Transporter</fullName>
    </recommendedName>
</protein>
<dbReference type="GO" id="GO:0009279">
    <property type="term" value="C:cell outer membrane"/>
    <property type="evidence" value="ECO:0007669"/>
    <property type="project" value="UniProtKB-SubCell"/>
</dbReference>
<dbReference type="Gene3D" id="1.20.1600.10">
    <property type="entry name" value="Outer membrane efflux proteins (OEP)"/>
    <property type="match status" value="1"/>
</dbReference>
<feature type="coiled-coil region" evidence="6">
    <location>
        <begin position="217"/>
        <end position="244"/>
    </location>
</feature>
<dbReference type="Proteomes" id="UP000321523">
    <property type="component" value="Unassembled WGS sequence"/>
</dbReference>
<comment type="subcellular location">
    <subcellularLocation>
        <location evidence="1">Cell outer membrane</location>
    </subcellularLocation>
</comment>
<sequence>MISAAGCALTPESITPEERAVLISADRKHLFENQEPVTGPISLEEAIARAIKYNYDFRLTAMDQALQNRQLDLTRYDMLPKLAASAGGTARSNENLTVSENTRTGVRSTDPSVSQDQERATADLTMSWNVLDFGVSYYQARQQADRTLVADERRRRVLHSVAQQVRSAYWQAVSGERIQAAIAPVLEEARSALADARAVEQQRLRPPLEVLRYQKAVIEIMRQLESVEQDLAIAKAQLRALMNLQPGQPFTLALPQGFKRDVPPVKLTLEEMESAALTNRPELREEQYQQRISSAEVRKAILRLLPGLTFTGSGNYDSNSYVQNNFWAEAGLRVSWNLLTLLSGPASIAAAEAQQELGETRRLALSMATLTQVHVGYQQYQRARRNFEQADLLNSIEQRIFDNTRNAEAGEAQNVLERVRAAASAISSELSRDRAYADVQAATANLMVSLGLDPLPAEVQGHDIKALSAAFGEMNANWQSGQWMPPAPVPVAVAAPAPAPAAPVVLAPAPAAAPIAVEPVETVTSVETVTPVAKAEPVQTEAPAAKVEPVEIVTPAAGIVPVSMEQAQPALVPTSRKSNPNRKPLISNFR</sequence>
<dbReference type="AlphaFoldDB" id="A0A512DL51"/>
<evidence type="ECO:0000256" key="6">
    <source>
        <dbReference type="SAM" id="Coils"/>
    </source>
</evidence>
<evidence type="ECO:0000256" key="2">
    <source>
        <dbReference type="ARBA" id="ARBA00022452"/>
    </source>
</evidence>
<evidence type="ECO:0000256" key="3">
    <source>
        <dbReference type="ARBA" id="ARBA00022692"/>
    </source>
</evidence>
<dbReference type="InterPro" id="IPR051906">
    <property type="entry name" value="TolC-like"/>
</dbReference>
<dbReference type="PANTHER" id="PTHR30026:SF20">
    <property type="entry name" value="OUTER MEMBRANE PROTEIN TOLC"/>
    <property type="match status" value="1"/>
</dbReference>
<keyword evidence="2" id="KW-1134">Transmembrane beta strand</keyword>
<organism evidence="8 9">
    <name type="scientific">Skermanella aerolata</name>
    <dbReference type="NCBI Taxonomy" id="393310"/>
    <lineage>
        <taxon>Bacteria</taxon>
        <taxon>Pseudomonadati</taxon>
        <taxon>Pseudomonadota</taxon>
        <taxon>Alphaproteobacteria</taxon>
        <taxon>Rhodospirillales</taxon>
        <taxon>Azospirillaceae</taxon>
        <taxon>Skermanella</taxon>
    </lineage>
</organism>
<comment type="caution">
    <text evidence="8">The sequence shown here is derived from an EMBL/GenBank/DDBJ whole genome shotgun (WGS) entry which is preliminary data.</text>
</comment>
<proteinExistence type="predicted"/>
<dbReference type="RefSeq" id="WP_052832150.1">
    <property type="nucleotide sequence ID" value="NZ_BJYZ01000005.1"/>
</dbReference>
<evidence type="ECO:0000256" key="7">
    <source>
        <dbReference type="SAM" id="MobiDB-lite"/>
    </source>
</evidence>
<name>A0A512DL51_9PROT</name>
<dbReference type="SUPFAM" id="SSF56954">
    <property type="entry name" value="Outer membrane efflux proteins (OEP)"/>
    <property type="match status" value="1"/>
</dbReference>
<dbReference type="PANTHER" id="PTHR30026">
    <property type="entry name" value="OUTER MEMBRANE PROTEIN TOLC"/>
    <property type="match status" value="1"/>
</dbReference>
<gene>
    <name evidence="8" type="ORF">SAE02_13490</name>
</gene>
<keyword evidence="3" id="KW-0812">Transmembrane</keyword>
<keyword evidence="9" id="KW-1185">Reference proteome</keyword>
<feature type="region of interest" description="Disordered" evidence="7">
    <location>
        <begin position="568"/>
        <end position="590"/>
    </location>
</feature>
<evidence type="ECO:0008006" key="10">
    <source>
        <dbReference type="Google" id="ProtNLM"/>
    </source>
</evidence>
<keyword evidence="6" id="KW-0175">Coiled coil</keyword>
<dbReference type="GO" id="GO:0015288">
    <property type="term" value="F:porin activity"/>
    <property type="evidence" value="ECO:0007669"/>
    <property type="project" value="TreeGrafter"/>
</dbReference>
<evidence type="ECO:0000313" key="8">
    <source>
        <dbReference type="EMBL" id="GEO37201.1"/>
    </source>
</evidence>
<keyword evidence="5" id="KW-0998">Cell outer membrane</keyword>
<accession>A0A512DL51</accession>